<name>A0A942UH72_9BACI</name>
<evidence type="ECO:0000313" key="2">
    <source>
        <dbReference type="EMBL" id="MBS4221380.1"/>
    </source>
</evidence>
<dbReference type="AlphaFoldDB" id="A0A942UH72"/>
<feature type="compositionally biased region" description="Acidic residues" evidence="1">
    <location>
        <begin position="112"/>
        <end position="124"/>
    </location>
</feature>
<feature type="region of interest" description="Disordered" evidence="1">
    <location>
        <begin position="93"/>
        <end position="124"/>
    </location>
</feature>
<keyword evidence="3" id="KW-1185">Reference proteome</keyword>
<dbReference type="RefSeq" id="WP_213096408.1">
    <property type="nucleotide sequence ID" value="NZ_JAGYPN010000001.1"/>
</dbReference>
<accession>A0A942UH72</accession>
<sequence>MKWIHKNDKRSFLPEIAEEDLRISVLNEIDQLLKVKNISDKEVDELSNKHFKRVMEKLTLQELAGLKRMIELQPVNKPDNPVKKKEEAIEAEFTEVREEPPVEPEKPSADDISFDDMQEEFPFD</sequence>
<evidence type="ECO:0000313" key="3">
    <source>
        <dbReference type="Proteomes" id="UP000676456"/>
    </source>
</evidence>
<comment type="caution">
    <text evidence="2">The sequence shown here is derived from an EMBL/GenBank/DDBJ whole genome shotgun (WGS) entry which is preliminary data.</text>
</comment>
<reference evidence="2 3" key="1">
    <citation type="submission" date="2021-05" db="EMBL/GenBank/DDBJ databases">
        <title>Novel Bacillus species.</title>
        <authorList>
            <person name="Liu G."/>
        </authorList>
    </citation>
    <scope>NUCLEOTIDE SEQUENCE [LARGE SCALE GENOMIC DNA]</scope>
    <source>
        <strain evidence="2 3">FJAT-49682</strain>
    </source>
</reference>
<gene>
    <name evidence="2" type="ORF">KHA91_01245</name>
</gene>
<dbReference type="EMBL" id="JAGYPN010000001">
    <property type="protein sequence ID" value="MBS4221380.1"/>
    <property type="molecule type" value="Genomic_DNA"/>
</dbReference>
<protein>
    <submittedName>
        <fullName evidence="2">Uncharacterized protein</fullName>
    </submittedName>
</protein>
<proteinExistence type="predicted"/>
<feature type="compositionally biased region" description="Basic and acidic residues" evidence="1">
    <location>
        <begin position="93"/>
        <end position="109"/>
    </location>
</feature>
<organism evidence="2 3">
    <name type="scientific">Lederbergia citrea</name>
    <dbReference type="NCBI Taxonomy" id="2833581"/>
    <lineage>
        <taxon>Bacteria</taxon>
        <taxon>Bacillati</taxon>
        <taxon>Bacillota</taxon>
        <taxon>Bacilli</taxon>
        <taxon>Bacillales</taxon>
        <taxon>Bacillaceae</taxon>
        <taxon>Lederbergia</taxon>
    </lineage>
</organism>
<evidence type="ECO:0000256" key="1">
    <source>
        <dbReference type="SAM" id="MobiDB-lite"/>
    </source>
</evidence>
<dbReference type="Proteomes" id="UP000676456">
    <property type="component" value="Unassembled WGS sequence"/>
</dbReference>